<protein>
    <recommendedName>
        <fullName evidence="5">Secreted protein</fullName>
    </recommendedName>
</protein>
<reference evidence="4" key="1">
    <citation type="submission" date="2016-10" db="EMBL/GenBank/DDBJ databases">
        <authorList>
            <person name="Varghese N."/>
            <person name="Submissions S."/>
        </authorList>
    </citation>
    <scope>NUCLEOTIDE SEQUENCE [LARGE SCALE GENOMIC DNA]</scope>
    <source>
        <strain evidence="4">JCM 21621</strain>
    </source>
</reference>
<dbReference type="AlphaFoldDB" id="A0A1G9YSZ9"/>
<feature type="region of interest" description="Disordered" evidence="1">
    <location>
        <begin position="41"/>
        <end position="63"/>
    </location>
</feature>
<gene>
    <name evidence="3" type="ORF">SAMN05216193_101190</name>
</gene>
<evidence type="ECO:0000256" key="2">
    <source>
        <dbReference type="SAM" id="SignalP"/>
    </source>
</evidence>
<dbReference type="EMBL" id="FNIJ01000001">
    <property type="protein sequence ID" value="SDN12077.1"/>
    <property type="molecule type" value="Genomic_DNA"/>
</dbReference>
<evidence type="ECO:0000313" key="4">
    <source>
        <dbReference type="Proteomes" id="UP000242957"/>
    </source>
</evidence>
<feature type="chain" id="PRO_5017286036" description="Secreted protein" evidence="2">
    <location>
        <begin position="25"/>
        <end position="63"/>
    </location>
</feature>
<organism evidence="3 4">
    <name type="scientific">Pseudomonas jinjuensis</name>
    <dbReference type="NCBI Taxonomy" id="198616"/>
    <lineage>
        <taxon>Bacteria</taxon>
        <taxon>Pseudomonadati</taxon>
        <taxon>Pseudomonadota</taxon>
        <taxon>Gammaproteobacteria</taxon>
        <taxon>Pseudomonadales</taxon>
        <taxon>Pseudomonadaceae</taxon>
        <taxon>Pseudomonas</taxon>
    </lineage>
</organism>
<keyword evidence="4" id="KW-1185">Reference proteome</keyword>
<name>A0A1G9YSZ9_9PSED</name>
<feature type="signal peptide" evidence="2">
    <location>
        <begin position="1"/>
        <end position="24"/>
    </location>
</feature>
<dbReference type="RefSeq" id="WP_084310451.1">
    <property type="nucleotide sequence ID" value="NZ_FNIJ01000001.1"/>
</dbReference>
<evidence type="ECO:0008006" key="5">
    <source>
        <dbReference type="Google" id="ProtNLM"/>
    </source>
</evidence>
<evidence type="ECO:0000313" key="3">
    <source>
        <dbReference type="EMBL" id="SDN12077.1"/>
    </source>
</evidence>
<feature type="compositionally biased region" description="Low complexity" evidence="1">
    <location>
        <begin position="41"/>
        <end position="54"/>
    </location>
</feature>
<accession>A0A1G9YSZ9</accession>
<keyword evidence="2" id="KW-0732">Signal</keyword>
<dbReference type="Proteomes" id="UP000242957">
    <property type="component" value="Unassembled WGS sequence"/>
</dbReference>
<proteinExistence type="predicted"/>
<sequence length="63" mass="6779">MKRTLLATSLLATVALFSSQASFAEESPLMQDRMLQLTHGALQQQQTRQAASSADVEASAQRG</sequence>
<evidence type="ECO:0000256" key="1">
    <source>
        <dbReference type="SAM" id="MobiDB-lite"/>
    </source>
</evidence>